<sequence>MHDVIHGMSRLVSSNTCFCLEDQGSKYHPPLKNARRLSLSQEHLHSVVLSATGPKLRTLLVVSRDGSRLLPQVSYELFLKLQFLRVLDLGIGELPNTTDHLKHLHYLNLSENHIQKLPESITTLLCLQTLKLKNCIHFLGLPKNFKNLPCYDILTWMFGKFDQPSNLVFFHCWKRKGMWYRQKRQPYALKFLDKLELEWCDSSSSDRIDQQEVLAGLKPHENRKELRIIKYSGLPILLNSTIFWTASIPEIPSYREDMVALYGDKAFPSLETLTFHEMPNLCKWEGNSDCPKLSNLPALHKLSFLHSLIISRCQNLEALPEEGIFESCIIKERCRVEEGEDWIKIKGIPKLEIDHVQIFMVPPRIYTLLHDFFLLSSIDCVTPHALKIKIV</sequence>
<dbReference type="EMBL" id="CM044706">
    <property type="protein sequence ID" value="KAI5659686.1"/>
    <property type="molecule type" value="Genomic_DNA"/>
</dbReference>
<name>A0ACC0AJK8_CATRO</name>
<organism evidence="1 2">
    <name type="scientific">Catharanthus roseus</name>
    <name type="common">Madagascar periwinkle</name>
    <name type="synonym">Vinca rosea</name>
    <dbReference type="NCBI Taxonomy" id="4058"/>
    <lineage>
        <taxon>Eukaryota</taxon>
        <taxon>Viridiplantae</taxon>
        <taxon>Streptophyta</taxon>
        <taxon>Embryophyta</taxon>
        <taxon>Tracheophyta</taxon>
        <taxon>Spermatophyta</taxon>
        <taxon>Magnoliopsida</taxon>
        <taxon>eudicotyledons</taxon>
        <taxon>Gunneridae</taxon>
        <taxon>Pentapetalae</taxon>
        <taxon>asterids</taxon>
        <taxon>lamiids</taxon>
        <taxon>Gentianales</taxon>
        <taxon>Apocynaceae</taxon>
        <taxon>Rauvolfioideae</taxon>
        <taxon>Vinceae</taxon>
        <taxon>Catharanthinae</taxon>
        <taxon>Catharanthus</taxon>
    </lineage>
</organism>
<accession>A0ACC0AJK8</accession>
<keyword evidence="2" id="KW-1185">Reference proteome</keyword>
<evidence type="ECO:0000313" key="1">
    <source>
        <dbReference type="EMBL" id="KAI5659686.1"/>
    </source>
</evidence>
<comment type="caution">
    <text evidence="1">The sequence shown here is derived from an EMBL/GenBank/DDBJ whole genome shotgun (WGS) entry which is preliminary data.</text>
</comment>
<reference evidence="2" key="1">
    <citation type="journal article" date="2023" name="Nat. Plants">
        <title>Single-cell RNA sequencing provides a high-resolution roadmap for understanding the multicellular compartmentation of specialized metabolism.</title>
        <authorList>
            <person name="Sun S."/>
            <person name="Shen X."/>
            <person name="Li Y."/>
            <person name="Li Y."/>
            <person name="Wang S."/>
            <person name="Li R."/>
            <person name="Zhang H."/>
            <person name="Shen G."/>
            <person name="Guo B."/>
            <person name="Wei J."/>
            <person name="Xu J."/>
            <person name="St-Pierre B."/>
            <person name="Chen S."/>
            <person name="Sun C."/>
        </authorList>
    </citation>
    <scope>NUCLEOTIDE SEQUENCE [LARGE SCALE GENOMIC DNA]</scope>
</reference>
<dbReference type="Proteomes" id="UP001060085">
    <property type="component" value="Linkage Group LG06"/>
</dbReference>
<evidence type="ECO:0000313" key="2">
    <source>
        <dbReference type="Proteomes" id="UP001060085"/>
    </source>
</evidence>
<protein>
    <submittedName>
        <fullName evidence="1">Uncharacterized protein</fullName>
    </submittedName>
</protein>
<proteinExistence type="predicted"/>
<gene>
    <name evidence="1" type="ORF">M9H77_28479</name>
</gene>